<dbReference type="Pfam" id="PF07244">
    <property type="entry name" value="POTRA"/>
    <property type="match status" value="4"/>
</dbReference>
<evidence type="ECO:0000256" key="6">
    <source>
        <dbReference type="ARBA" id="ARBA00023136"/>
    </source>
</evidence>
<dbReference type="eggNOG" id="COG4775">
    <property type="taxonomic scope" value="Bacteria"/>
</dbReference>
<dbReference type="InterPro" id="IPR039910">
    <property type="entry name" value="D15-like"/>
</dbReference>
<dbReference type="InterPro" id="IPR023707">
    <property type="entry name" value="OM_assembly_BamA"/>
</dbReference>
<keyword evidence="5" id="KW-0677">Repeat</keyword>
<dbReference type="KEGG" id="cfe:CF0525"/>
<organism evidence="11 12">
    <name type="scientific">Chlamydia felis (strain Fe/C-56)</name>
    <name type="common">Chlamydophila felis</name>
    <dbReference type="NCBI Taxonomy" id="264202"/>
    <lineage>
        <taxon>Bacteria</taxon>
        <taxon>Pseudomonadati</taxon>
        <taxon>Chlamydiota</taxon>
        <taxon>Chlamydiia</taxon>
        <taxon>Chlamydiales</taxon>
        <taxon>Chlamydiaceae</taxon>
        <taxon>Chlamydia/Chlamydophila group</taxon>
        <taxon>Chlamydia</taxon>
    </lineage>
</organism>
<keyword evidence="6" id="KW-0472">Membrane</keyword>
<evidence type="ECO:0000259" key="10">
    <source>
        <dbReference type="PROSITE" id="PS51779"/>
    </source>
</evidence>
<comment type="subcellular location">
    <subcellularLocation>
        <location evidence="1">Membrane</location>
    </subcellularLocation>
</comment>
<dbReference type="HOGENOM" id="CLU_007664_1_1_0"/>
<dbReference type="GO" id="GO:0009279">
    <property type="term" value="C:cell outer membrane"/>
    <property type="evidence" value="ECO:0007669"/>
    <property type="project" value="UniProtKB-UniRule"/>
</dbReference>
<dbReference type="InterPro" id="IPR000184">
    <property type="entry name" value="Bac_surfAg_D15"/>
</dbReference>
<dbReference type="OrthoDB" id="9803054at2"/>
<dbReference type="Gene3D" id="2.40.160.50">
    <property type="entry name" value="membrane protein fhac: a member of the omp85/tpsb transporter family"/>
    <property type="match status" value="1"/>
</dbReference>
<evidence type="ECO:0000256" key="7">
    <source>
        <dbReference type="ARBA" id="ARBA00023237"/>
    </source>
</evidence>
<accession>Q254J1</accession>
<dbReference type="PANTHER" id="PTHR12815">
    <property type="entry name" value="SORTING AND ASSEMBLY MACHINERY SAMM50 PROTEIN FAMILY MEMBER"/>
    <property type="match status" value="1"/>
</dbReference>
<evidence type="ECO:0000256" key="8">
    <source>
        <dbReference type="NCBIfam" id="TIGR03303"/>
    </source>
</evidence>
<dbReference type="PANTHER" id="PTHR12815:SF47">
    <property type="entry name" value="TRANSLOCATION AND ASSEMBLY MODULE SUBUNIT TAMA"/>
    <property type="match status" value="1"/>
</dbReference>
<keyword evidence="4 9" id="KW-0732">Signal</keyword>
<feature type="domain" description="POTRA" evidence="10">
    <location>
        <begin position="360"/>
        <end position="439"/>
    </location>
</feature>
<reference evidence="11 12" key="1">
    <citation type="journal article" date="2006" name="DNA Res.">
        <title>Genome sequence of the cat pathogen, Chlamydophila felis.</title>
        <authorList>
            <person name="Azuma Y."/>
            <person name="Hirakawa H."/>
            <person name="Yamashita A."/>
            <person name="Cai Y."/>
            <person name="Rahman M.A."/>
            <person name="Suzuki H."/>
            <person name="Mitaku S."/>
            <person name="Toh H."/>
            <person name="Goto S."/>
            <person name="Murakami T."/>
            <person name="Sugi K."/>
            <person name="Hayashi H."/>
            <person name="Fukushi H."/>
            <person name="Hattori M."/>
            <person name="Kuhara S."/>
            <person name="Shirai M."/>
        </authorList>
    </citation>
    <scope>NUCLEOTIDE SEQUENCE [LARGE SCALE GENOMIC DNA]</scope>
    <source>
        <strain evidence="11 12">Fe/C-56</strain>
    </source>
</reference>
<keyword evidence="7" id="KW-0998">Cell outer membrane</keyword>
<evidence type="ECO:0000313" key="12">
    <source>
        <dbReference type="Proteomes" id="UP000001260"/>
    </source>
</evidence>
<sequence>MFIMRNKVILRFTVLALIQAPIALTAKATETVKEGYTIVESITITTEGENSINKHPLPKLKTKSGALFSQADFDEDLRNLSKDYDRVEPKVDFSNGKTTISLLLVAKPCIRKICITGNEAVPNHKILKTLQIYENSVFDREKFLKNFDELRVYYLKRGYFESNLCYDLDHNEHQGYIDITVRVQEGSCGRIKTFKINGLSKSEKADVQEIILTKQHSKTTSWFTGSGLYHPDIVEQDALAITNYLHNLGYADATVTPRREVDECGNIVLYMDVEKGPLYTLGHVHIEGFDVLPRRLVEKQLSAGPNDIYCPENIWDGAQKIKNTYAKYGYINTNVDITFSPHASRSVYDITYQVSEGSPYKVGLIKITGNTHTKHDVILHESSLFPGDTFNKLKLEDTEQRLRNTGYFQSVSVYTARSQLDPLDNAEEYRDIFVEVKETTTGNLGLFLGFSSLDNLFGGIELSESNFDLLGFRHLFSKGFKCLRGGGEYLFLKANFGDKVTDYTLKWTKPHFLNTPWILGVELDKSINRALSKDYSVETYGGNVSTTYILNQQLKYGIYYRGTQTSLHKKKKDQEGPDIAANKGFVSAAGVNLNFDSINNPRNPTTGVRSGINFEVSGLGGTYHFTKLSVNSSIYRKLTRKGVLKIKGEAQFLKPFGNTTIEGIPISERFFLGGETTVRGYKPFIIGPKFSPTEPQGGLSSLLLTEEFQYPLINQPSVSAFVFLDAGFIGLKEYTIRLKDLCSSAGFGLRFDVMNNVPVMLGFGWPFRPTEMFDGEKIDVSQRFFFALGGVF</sequence>
<evidence type="ECO:0000256" key="3">
    <source>
        <dbReference type="ARBA" id="ARBA00022692"/>
    </source>
</evidence>
<feature type="signal peptide" evidence="9">
    <location>
        <begin position="1"/>
        <end position="28"/>
    </location>
</feature>
<dbReference type="GO" id="GO:0071709">
    <property type="term" value="P:membrane assembly"/>
    <property type="evidence" value="ECO:0007669"/>
    <property type="project" value="InterPro"/>
</dbReference>
<evidence type="ECO:0000256" key="5">
    <source>
        <dbReference type="ARBA" id="ARBA00022737"/>
    </source>
</evidence>
<dbReference type="RefSeq" id="WP_011458077.1">
    <property type="nucleotide sequence ID" value="NC_007899.1"/>
</dbReference>
<keyword evidence="12" id="KW-1185">Reference proteome</keyword>
<dbReference type="Proteomes" id="UP000001260">
    <property type="component" value="Chromosome"/>
</dbReference>
<dbReference type="AlphaFoldDB" id="Q254J1"/>
<proteinExistence type="predicted"/>
<evidence type="ECO:0000256" key="2">
    <source>
        <dbReference type="ARBA" id="ARBA00022452"/>
    </source>
</evidence>
<evidence type="ECO:0000256" key="9">
    <source>
        <dbReference type="SAM" id="SignalP"/>
    </source>
</evidence>
<keyword evidence="2" id="KW-1134">Transmembrane beta strand</keyword>
<dbReference type="PROSITE" id="PS51779">
    <property type="entry name" value="POTRA"/>
    <property type="match status" value="3"/>
</dbReference>
<evidence type="ECO:0000313" key="11">
    <source>
        <dbReference type="EMBL" id="BAE81297.1"/>
    </source>
</evidence>
<dbReference type="PIRSF" id="PIRSF006076">
    <property type="entry name" value="OM_assembly_OMP85"/>
    <property type="match status" value="1"/>
</dbReference>
<dbReference type="STRING" id="264202.CF0525"/>
<feature type="domain" description="POTRA" evidence="10">
    <location>
        <begin position="189"/>
        <end position="276"/>
    </location>
</feature>
<feature type="chain" id="PRO_5004202903" description="Outer membrane protein assembly factor BamA" evidence="9">
    <location>
        <begin position="29"/>
        <end position="792"/>
    </location>
</feature>
<evidence type="ECO:0000256" key="4">
    <source>
        <dbReference type="ARBA" id="ARBA00022729"/>
    </source>
</evidence>
<feature type="domain" description="POTRA" evidence="10">
    <location>
        <begin position="279"/>
        <end position="357"/>
    </location>
</feature>
<dbReference type="InterPro" id="IPR010827">
    <property type="entry name" value="BamA/TamA_POTRA"/>
</dbReference>
<dbReference type="InterPro" id="IPR034746">
    <property type="entry name" value="POTRA"/>
</dbReference>
<dbReference type="Gene3D" id="3.10.20.310">
    <property type="entry name" value="membrane protein fhac"/>
    <property type="match status" value="4"/>
</dbReference>
<evidence type="ECO:0000256" key="1">
    <source>
        <dbReference type="ARBA" id="ARBA00004370"/>
    </source>
</evidence>
<protein>
    <recommendedName>
        <fullName evidence="8">Outer membrane protein assembly factor BamA</fullName>
    </recommendedName>
</protein>
<dbReference type="NCBIfam" id="TIGR03303">
    <property type="entry name" value="OM_YaeT"/>
    <property type="match status" value="1"/>
</dbReference>
<dbReference type="EMBL" id="AP006861">
    <property type="protein sequence ID" value="BAE81297.1"/>
    <property type="molecule type" value="Genomic_DNA"/>
</dbReference>
<name>Q254J1_CHLFF</name>
<dbReference type="Pfam" id="PF01103">
    <property type="entry name" value="Omp85"/>
    <property type="match status" value="1"/>
</dbReference>
<keyword evidence="3" id="KW-0812">Transmembrane</keyword>
<gene>
    <name evidence="11" type="primary">omp06</name>
    <name evidence="11" type="ordered locus">CF0525</name>
</gene>